<dbReference type="InterPro" id="IPR032451">
    <property type="entry name" value="SMARCC_C"/>
</dbReference>
<reference evidence="15" key="1">
    <citation type="submission" date="2023-07" db="EMBL/GenBank/DDBJ databases">
        <title>A chromosome-level genome assembly of Lolium multiflorum.</title>
        <authorList>
            <person name="Chen Y."/>
            <person name="Copetti D."/>
            <person name="Kolliker R."/>
            <person name="Studer B."/>
        </authorList>
    </citation>
    <scope>NUCLEOTIDE SEQUENCE</scope>
    <source>
        <strain evidence="15">02402/16</strain>
        <tissue evidence="15">Leaf</tissue>
    </source>
</reference>
<dbReference type="Pfam" id="PF00569">
    <property type="entry name" value="ZZ"/>
    <property type="match status" value="1"/>
</dbReference>
<dbReference type="GO" id="GO:0008270">
    <property type="term" value="F:zinc ion binding"/>
    <property type="evidence" value="ECO:0007669"/>
    <property type="project" value="UniProtKB-KW"/>
</dbReference>
<name>A0AAD8S511_LOLMU</name>
<comment type="caution">
    <text evidence="15">The sequence shown here is derived from an EMBL/GenBank/DDBJ whole genome shotgun (WGS) entry which is preliminary data.</text>
</comment>
<dbReference type="CDD" id="cd00167">
    <property type="entry name" value="SANT"/>
    <property type="match status" value="1"/>
</dbReference>
<feature type="compositionally biased region" description="Basic and acidic residues" evidence="9">
    <location>
        <begin position="407"/>
        <end position="416"/>
    </location>
</feature>
<evidence type="ECO:0000259" key="11">
    <source>
        <dbReference type="PROSITE" id="PS50135"/>
    </source>
</evidence>
<dbReference type="CDD" id="cd02336">
    <property type="entry name" value="ZZ_RSC8"/>
    <property type="match status" value="1"/>
</dbReference>
<keyword evidence="6" id="KW-0804">Transcription</keyword>
<keyword evidence="3" id="KW-0862">Zinc</keyword>
<evidence type="ECO:0008006" key="17">
    <source>
        <dbReference type="Google" id="ProtNLM"/>
    </source>
</evidence>
<feature type="domain" description="SWIRM" evidence="12">
    <location>
        <begin position="128"/>
        <end position="225"/>
    </location>
</feature>
<dbReference type="SMART" id="SM00291">
    <property type="entry name" value="ZnF_ZZ"/>
    <property type="match status" value="1"/>
</dbReference>
<dbReference type="InterPro" id="IPR041984">
    <property type="entry name" value="Rsc8/Ssr1/Ssr2_ZZ"/>
</dbReference>
<dbReference type="Pfam" id="PF00078">
    <property type="entry name" value="RVT_1"/>
    <property type="match status" value="1"/>
</dbReference>
<dbReference type="InterPro" id="IPR009057">
    <property type="entry name" value="Homeodomain-like_sf"/>
</dbReference>
<feature type="compositionally biased region" description="Polar residues" evidence="9">
    <location>
        <begin position="724"/>
        <end position="745"/>
    </location>
</feature>
<protein>
    <recommendedName>
        <fullName evidence="17">SWI/SNF complex subunit SWI3D</fullName>
    </recommendedName>
</protein>
<feature type="region of interest" description="Disordered" evidence="9">
    <location>
        <begin position="646"/>
        <end position="841"/>
    </location>
</feature>
<dbReference type="InterPro" id="IPR017884">
    <property type="entry name" value="SANT_dom"/>
</dbReference>
<dbReference type="SUPFAM" id="SSF46689">
    <property type="entry name" value="Homeodomain-like"/>
    <property type="match status" value="2"/>
</dbReference>
<evidence type="ECO:0000256" key="7">
    <source>
        <dbReference type="ARBA" id="ARBA00023242"/>
    </source>
</evidence>
<evidence type="ECO:0000259" key="10">
    <source>
        <dbReference type="PROSITE" id="PS50090"/>
    </source>
</evidence>
<dbReference type="SUPFAM" id="SSF56672">
    <property type="entry name" value="DNA/RNA polymerases"/>
    <property type="match status" value="1"/>
</dbReference>
<dbReference type="Gene3D" id="3.30.60.90">
    <property type="match status" value="1"/>
</dbReference>
<feature type="compositionally biased region" description="Basic and acidic residues" evidence="9">
    <location>
        <begin position="423"/>
        <end position="471"/>
    </location>
</feature>
<dbReference type="EMBL" id="JAUUTY010000004">
    <property type="protein sequence ID" value="KAK1644490.1"/>
    <property type="molecule type" value="Genomic_DNA"/>
</dbReference>
<feature type="domain" description="HTH myb-type" evidence="14">
    <location>
        <begin position="351"/>
        <end position="401"/>
    </location>
</feature>
<feature type="compositionally biased region" description="Basic and acidic residues" evidence="9">
    <location>
        <begin position="658"/>
        <end position="670"/>
    </location>
</feature>
<evidence type="ECO:0000259" key="14">
    <source>
        <dbReference type="PROSITE" id="PS51294"/>
    </source>
</evidence>
<evidence type="ECO:0000256" key="5">
    <source>
        <dbReference type="ARBA" id="ARBA00023125"/>
    </source>
</evidence>
<evidence type="ECO:0000256" key="1">
    <source>
        <dbReference type="ARBA" id="ARBA00022723"/>
    </source>
</evidence>
<dbReference type="FunFam" id="1.10.10.60:FF:000014">
    <property type="entry name" value="SWI/SNF complex subunit SMARCC2 isoform C"/>
    <property type="match status" value="1"/>
</dbReference>
<dbReference type="InterPro" id="IPR017930">
    <property type="entry name" value="Myb_dom"/>
</dbReference>
<dbReference type="Proteomes" id="UP001231189">
    <property type="component" value="Unassembled WGS sequence"/>
</dbReference>
<feature type="compositionally biased region" description="Polar residues" evidence="9">
    <location>
        <begin position="509"/>
        <end position="545"/>
    </location>
</feature>
<dbReference type="InterPro" id="IPR007526">
    <property type="entry name" value="SWIRM"/>
</dbReference>
<evidence type="ECO:0000259" key="13">
    <source>
        <dbReference type="PROSITE" id="PS51293"/>
    </source>
</evidence>
<feature type="domain" description="ZZ-type" evidence="11">
    <location>
        <begin position="293"/>
        <end position="347"/>
    </location>
</feature>
<dbReference type="SUPFAM" id="SSF57850">
    <property type="entry name" value="RING/U-box"/>
    <property type="match status" value="1"/>
</dbReference>
<dbReference type="Pfam" id="PF16495">
    <property type="entry name" value="SWIRM-assoc_1"/>
    <property type="match status" value="1"/>
</dbReference>
<dbReference type="InterPro" id="IPR000477">
    <property type="entry name" value="RT_dom"/>
</dbReference>
<feature type="domain" description="SANT" evidence="13">
    <location>
        <begin position="350"/>
        <end position="401"/>
    </location>
</feature>
<dbReference type="SMART" id="SM00717">
    <property type="entry name" value="SANT"/>
    <property type="match status" value="1"/>
</dbReference>
<gene>
    <name evidence="15" type="ORF">QYE76_062295</name>
</gene>
<proteinExistence type="predicted"/>
<dbReference type="PROSITE" id="PS51293">
    <property type="entry name" value="SANT"/>
    <property type="match status" value="1"/>
</dbReference>
<evidence type="ECO:0000256" key="8">
    <source>
        <dbReference type="PROSITE-ProRule" id="PRU00228"/>
    </source>
</evidence>
<dbReference type="Pfam" id="PF00249">
    <property type="entry name" value="Myb_DNA-binding"/>
    <property type="match status" value="1"/>
</dbReference>
<evidence type="ECO:0000259" key="12">
    <source>
        <dbReference type="PROSITE" id="PS50934"/>
    </source>
</evidence>
<evidence type="ECO:0000256" key="4">
    <source>
        <dbReference type="ARBA" id="ARBA00023015"/>
    </source>
</evidence>
<evidence type="ECO:0000313" key="16">
    <source>
        <dbReference type="Proteomes" id="UP001231189"/>
    </source>
</evidence>
<feature type="domain" description="Myb-like" evidence="10">
    <location>
        <begin position="347"/>
        <end position="397"/>
    </location>
</feature>
<feature type="compositionally biased region" description="Basic and acidic residues" evidence="9">
    <location>
        <begin position="486"/>
        <end position="501"/>
    </location>
</feature>
<evidence type="ECO:0000256" key="3">
    <source>
        <dbReference type="ARBA" id="ARBA00022833"/>
    </source>
</evidence>
<dbReference type="PROSITE" id="PS01357">
    <property type="entry name" value="ZF_ZZ_1"/>
    <property type="match status" value="1"/>
</dbReference>
<keyword evidence="7" id="KW-0539">Nucleus</keyword>
<keyword evidence="16" id="KW-1185">Reference proteome</keyword>
<keyword evidence="2 8" id="KW-0863">Zinc-finger</keyword>
<evidence type="ECO:0000256" key="2">
    <source>
        <dbReference type="ARBA" id="ARBA00022771"/>
    </source>
</evidence>
<keyword evidence="1" id="KW-0479">Metal-binding</keyword>
<dbReference type="InterPro" id="IPR043502">
    <property type="entry name" value="DNA/RNA_pol_sf"/>
</dbReference>
<dbReference type="PROSITE" id="PS50934">
    <property type="entry name" value="SWIRM"/>
    <property type="match status" value="1"/>
</dbReference>
<sequence length="1383" mass="150861">MEPKAPAAPHGDGPPAEAPRRRGGGGKRKAAGSSFTPSKRHAKERNASYNVPQHLLHSGPLTRAARHSPHKLSGAPPDAAPAAAGAASGSGKAEGDAVRLDGEQTPAEEAPLVDEVFEAVRSRDAGVHVVPTFAGWFSWKDIHPVEKQTLSSFFNGKSEKRTPEIYSGIRNSIVMKFHANPQLQLESKDLAEISIGEADARQEVFDFLDHWGLINFHPFLPAGIEETKPEESQSDSPNEDKASVIEKLFKFEPIQSYMIPLPKKGEVEIPAPLPSFLPDPVLVEDVVAAAEPSVEYHCNSCSVDCSGKRYHCRTQADFDLCSNCYNEEKFDPGMSKTDFILMDSAEVSGARGTSWTDEETLLLLEALEIFGGKWAEIAEHVATKTKTQCMLHFLQMQIEDSFHGDEDVHQNIHESKQPLAEKGTPEVPDKMEVEEKIEGKDTEDEKPSEKTEGNNAEAKTEEGTPVEDKDTNNSAGVDSVAVPNADDPKPSSDADLAKEDPVNPDTSDKNASNVATDASGENASNVATDTSGENASNVATDASGENASNDAIDILKSAFEAVGHFPGDEGSFADAGNPVMALAAFLAGLVEDDNATTSCRSSLKAISEDPPALQLASRHCYILEDPPSDLKDFFVTVSNEIKDGDQAKDEDMIIDSTGTEKKDINEKEENTLPVEKQNSPSSSPKDHKESDNKNVSCDDEVPSVEPKSSNVKESGDPIPLVDKSASNDTGGSLSTKDSVAPQDNANGCGLLASQEAVAGSTTVASNPEEDKPSSEVEPDDDSSANGKIELNKTEDAVGAPTIVQEDEKSQTLGNSKMEEPNGAEIVPADAEKGSGVTAKPDDSLTRLKRAAATAISAAAVKAKLLAEQEEDQIRRLAALVVEKLLQKTEAKMSLFADVEQVALRTREYTEKTRKKLLMERNAIIAARMGALPSRPNQHGVAGNRLPPGYGAPAVEKGTGLSGFAISLSLQYGLESWGTATFGNFKWKLQNLRKELDRVRKNSMGHGPSGEEKRIMNKINEVLYQKEIWIKQRARVNWLKYGDRNTAYFHAHAAQRKRINGIHFLQREDGSICDNADEIKNEVQNFYSDLYSSEGAPNFQQVLDLVEETVTLEDTVLLEEDFSADEVKKALFQMHPSKAPGVDGFTASFYQRHWNLFGEDLCKAVLSFLNGGDMPAKMNDTTITLIPKVRNPQSIKQYRPISLCNVLYKIGTKTIANKMRPVLEYTISQEQCAFVPGRLIQDNAVVAFESSHSMKRKKKGKKGHSAVKLDMMKAYDRVEWPFLEAMMLKLGFPVRLVQLIMKCISTVRFSVKVNGGLLEPFHPTREAHRLEVKVCLNIQVEAFSEKYLGLPTAVGKITSDAFEFIADNARSKVNGWAEKNLSYP</sequence>
<dbReference type="GO" id="GO:0003677">
    <property type="term" value="F:DNA binding"/>
    <property type="evidence" value="ECO:0007669"/>
    <property type="project" value="UniProtKB-KW"/>
</dbReference>
<feature type="compositionally biased region" description="Low complexity" evidence="9">
    <location>
        <begin position="1"/>
        <end position="15"/>
    </location>
</feature>
<dbReference type="PROSITE" id="PS50135">
    <property type="entry name" value="ZF_ZZ_2"/>
    <property type="match status" value="1"/>
</dbReference>
<feature type="compositionally biased region" description="Low complexity" evidence="9">
    <location>
        <begin position="73"/>
        <end position="91"/>
    </location>
</feature>
<dbReference type="Gene3D" id="1.10.10.60">
    <property type="entry name" value="Homeodomain-like"/>
    <property type="match status" value="1"/>
</dbReference>
<dbReference type="GO" id="GO:0005634">
    <property type="term" value="C:nucleus"/>
    <property type="evidence" value="ECO:0007669"/>
    <property type="project" value="UniProtKB-ARBA"/>
</dbReference>
<evidence type="ECO:0000256" key="6">
    <source>
        <dbReference type="ARBA" id="ARBA00023163"/>
    </source>
</evidence>
<dbReference type="PANTHER" id="PTHR12802:SF41">
    <property type="entry name" value="BRAHMA ASSOCIATED PROTEIN 155 KDA"/>
    <property type="match status" value="1"/>
</dbReference>
<evidence type="ECO:0000256" key="9">
    <source>
        <dbReference type="SAM" id="MobiDB-lite"/>
    </source>
</evidence>
<dbReference type="InterPro" id="IPR036388">
    <property type="entry name" value="WH-like_DNA-bd_sf"/>
</dbReference>
<feature type="compositionally biased region" description="Basic residues" evidence="9">
    <location>
        <begin position="21"/>
        <end position="30"/>
    </location>
</feature>
<dbReference type="InterPro" id="IPR043145">
    <property type="entry name" value="Znf_ZZ_sf"/>
</dbReference>
<feature type="region of interest" description="Disordered" evidence="9">
    <location>
        <begin position="1"/>
        <end position="99"/>
    </location>
</feature>
<dbReference type="Gene3D" id="1.10.10.10">
    <property type="entry name" value="Winged helix-like DNA-binding domain superfamily/Winged helix DNA-binding domain"/>
    <property type="match status" value="1"/>
</dbReference>
<keyword evidence="5" id="KW-0238">DNA-binding</keyword>
<dbReference type="InterPro" id="IPR001005">
    <property type="entry name" value="SANT/Myb"/>
</dbReference>
<dbReference type="PROSITE" id="PS50090">
    <property type="entry name" value="MYB_LIKE"/>
    <property type="match status" value="1"/>
</dbReference>
<dbReference type="PROSITE" id="PS51294">
    <property type="entry name" value="HTH_MYB"/>
    <property type="match status" value="1"/>
</dbReference>
<organism evidence="15 16">
    <name type="scientific">Lolium multiflorum</name>
    <name type="common">Italian ryegrass</name>
    <name type="synonym">Lolium perenne subsp. multiflorum</name>
    <dbReference type="NCBI Taxonomy" id="4521"/>
    <lineage>
        <taxon>Eukaryota</taxon>
        <taxon>Viridiplantae</taxon>
        <taxon>Streptophyta</taxon>
        <taxon>Embryophyta</taxon>
        <taxon>Tracheophyta</taxon>
        <taxon>Spermatophyta</taxon>
        <taxon>Magnoliopsida</taxon>
        <taxon>Liliopsida</taxon>
        <taxon>Poales</taxon>
        <taxon>Poaceae</taxon>
        <taxon>BOP clade</taxon>
        <taxon>Pooideae</taxon>
        <taxon>Poodae</taxon>
        <taxon>Poeae</taxon>
        <taxon>Poeae Chloroplast Group 2 (Poeae type)</taxon>
        <taxon>Loliodinae</taxon>
        <taxon>Loliinae</taxon>
        <taxon>Lolium</taxon>
    </lineage>
</organism>
<dbReference type="InterPro" id="IPR000433">
    <property type="entry name" value="Znf_ZZ"/>
</dbReference>
<dbReference type="Pfam" id="PF04433">
    <property type="entry name" value="SWIRM"/>
    <property type="match status" value="1"/>
</dbReference>
<dbReference type="PANTHER" id="PTHR12802">
    <property type="entry name" value="SWI/SNF COMPLEX-RELATED"/>
    <property type="match status" value="1"/>
</dbReference>
<dbReference type="CDD" id="cd01650">
    <property type="entry name" value="RT_nLTR_like"/>
    <property type="match status" value="1"/>
</dbReference>
<accession>A0AAD8S511</accession>
<feature type="region of interest" description="Disordered" evidence="9">
    <location>
        <begin position="407"/>
        <end position="545"/>
    </location>
</feature>
<evidence type="ECO:0000313" key="15">
    <source>
        <dbReference type="EMBL" id="KAK1644490.1"/>
    </source>
</evidence>
<keyword evidence="4" id="KW-0805">Transcription regulation</keyword>